<dbReference type="InterPro" id="IPR003879">
    <property type="entry name" value="Butyrophylin_SPRY"/>
</dbReference>
<evidence type="ECO:0000256" key="3">
    <source>
        <dbReference type="ARBA" id="ARBA00022741"/>
    </source>
</evidence>
<dbReference type="InterPro" id="IPR013320">
    <property type="entry name" value="ConA-like_dom_sf"/>
</dbReference>
<comment type="caution">
    <text evidence="9">The sequence shown here is derived from an EMBL/GenBank/DDBJ whole genome shotgun (WGS) entry which is preliminary data.</text>
</comment>
<dbReference type="InterPro" id="IPR043136">
    <property type="entry name" value="B30.2/SPRY_sf"/>
</dbReference>
<dbReference type="Proteomes" id="UP000289886">
    <property type="component" value="Unassembled WGS sequence"/>
</dbReference>
<proteinExistence type="inferred from homology"/>
<evidence type="ECO:0000259" key="8">
    <source>
        <dbReference type="PROSITE" id="PS50893"/>
    </source>
</evidence>
<dbReference type="SUPFAM" id="SSF49899">
    <property type="entry name" value="Concanavalin A-like lectins/glucanases"/>
    <property type="match status" value="1"/>
</dbReference>
<keyword evidence="2" id="KW-0677">Repeat</keyword>
<keyword evidence="5" id="KW-0175">Coiled coil</keyword>
<dbReference type="AlphaFoldDB" id="A0A662YV31"/>
<evidence type="ECO:0000256" key="5">
    <source>
        <dbReference type="SAM" id="Coils"/>
    </source>
</evidence>
<dbReference type="InterPro" id="IPR001870">
    <property type="entry name" value="B30.2/SPRY"/>
</dbReference>
<name>A0A662YV31_ACIRT</name>
<sequence>MKNYIARFGHGSAKLARQAQSKEKTLQKMVASGLTERVVNDKTLSFSFHPCGKIPPPVIMVQNVSFRYSDGPLIYQNLEFGIDLDTRVALVGPNGAGKSTLLKLLAGEVLPSDGMIRTHSHVKIGRYHQHLTEQLELDLSPLDYMMKCYPEIKEREDMRKIVGRYGLTGKQQVSPIRNLSDGQKCRVCFAWLAWQNPHMLFLDEPTNHLDIETIDALADAINEFEGGMMLVSHDFRLIQQVAQEIWVCEKQTITKWNRDILAYKEHLFFFFFKSMLKQPKTPPSPHHLLTAFKMGILEIKAKQLKKNQEKLQKNLQQLSASEKEVEETVEKVKNSVKAMYGEMRALLEQDEQNTYRLIEAEHHNMLRQIHSRVNGGFNFIEAAMNVVENVEHMDNFKLAECGSINILMEVNSMKTSIEAFEAIHISLGKDVQVDNKRLKSLENCVDEILKSTKKFLPRPWQYSENITFDEKTAHRNLRVTEDRREIRFVSQDQSVLEKPERFTKTPNVMATQIFSSGRHYWEVMLKGKENWGVGVAYPTMSRTGTRRDMTLGFNKESWVFQLSDGEFYAMHNGDAIHLICKKFHRLGVFLDYEDGKLSFYAVDNFCLLYTFKTKFRKPVTPAFKTYDKSSTWPLVLCPMLPEPKEPVSDIGEPNPTKEDSVSYFSERL</sequence>
<evidence type="ECO:0000256" key="4">
    <source>
        <dbReference type="ARBA" id="ARBA00022840"/>
    </source>
</evidence>
<dbReference type="InterPro" id="IPR027417">
    <property type="entry name" value="P-loop_NTPase"/>
</dbReference>
<dbReference type="InterPro" id="IPR003877">
    <property type="entry name" value="SPRY_dom"/>
</dbReference>
<dbReference type="SMART" id="SM00382">
    <property type="entry name" value="AAA"/>
    <property type="match status" value="1"/>
</dbReference>
<comment type="similarity">
    <text evidence="1">Belongs to the ABC transporter superfamily. ABCF family. EF3 subfamily.</text>
</comment>
<dbReference type="SUPFAM" id="SSF52540">
    <property type="entry name" value="P-loop containing nucleoside triphosphate hydrolases"/>
    <property type="match status" value="1"/>
</dbReference>
<dbReference type="GO" id="GO:0016887">
    <property type="term" value="F:ATP hydrolysis activity"/>
    <property type="evidence" value="ECO:0007669"/>
    <property type="project" value="InterPro"/>
</dbReference>
<dbReference type="FunFam" id="3.40.50.300:FF:000104">
    <property type="entry name" value="ATP-binding cassette sub-family F member 3"/>
    <property type="match status" value="1"/>
</dbReference>
<dbReference type="PROSITE" id="PS50893">
    <property type="entry name" value="ABC_TRANSPORTER_2"/>
    <property type="match status" value="1"/>
</dbReference>
<keyword evidence="3" id="KW-0547">Nucleotide-binding</keyword>
<keyword evidence="10" id="KW-1185">Reference proteome</keyword>
<dbReference type="GO" id="GO:0005524">
    <property type="term" value="F:ATP binding"/>
    <property type="evidence" value="ECO:0007669"/>
    <property type="project" value="UniProtKB-KW"/>
</dbReference>
<evidence type="ECO:0000256" key="1">
    <source>
        <dbReference type="ARBA" id="ARBA00011054"/>
    </source>
</evidence>
<feature type="compositionally biased region" description="Basic and acidic residues" evidence="6">
    <location>
        <begin position="655"/>
        <end position="668"/>
    </location>
</feature>
<dbReference type="InterPro" id="IPR003439">
    <property type="entry name" value="ABC_transporter-like_ATP-bd"/>
</dbReference>
<protein>
    <submittedName>
        <fullName evidence="9">ATP-binding cassette sub-family F member 2</fullName>
    </submittedName>
</protein>
<evidence type="ECO:0000313" key="10">
    <source>
        <dbReference type="Proteomes" id="UP000289886"/>
    </source>
</evidence>
<dbReference type="InterPro" id="IPR006574">
    <property type="entry name" value="PRY"/>
</dbReference>
<evidence type="ECO:0000256" key="2">
    <source>
        <dbReference type="ARBA" id="ARBA00022737"/>
    </source>
</evidence>
<dbReference type="SMART" id="SM00449">
    <property type="entry name" value="SPRY"/>
    <property type="match status" value="1"/>
</dbReference>
<accession>A0A662YV31</accession>
<evidence type="ECO:0000259" key="7">
    <source>
        <dbReference type="PROSITE" id="PS50188"/>
    </source>
</evidence>
<dbReference type="PROSITE" id="PS50188">
    <property type="entry name" value="B302_SPRY"/>
    <property type="match status" value="1"/>
</dbReference>
<evidence type="ECO:0000256" key="6">
    <source>
        <dbReference type="SAM" id="MobiDB-lite"/>
    </source>
</evidence>
<feature type="region of interest" description="Disordered" evidence="6">
    <location>
        <begin position="645"/>
        <end position="668"/>
    </location>
</feature>
<dbReference type="Gene3D" id="3.40.50.300">
    <property type="entry name" value="P-loop containing nucleotide triphosphate hydrolases"/>
    <property type="match status" value="1"/>
</dbReference>
<dbReference type="PRINTS" id="PR01407">
    <property type="entry name" value="BUTYPHLNCDUF"/>
</dbReference>
<dbReference type="InterPro" id="IPR003593">
    <property type="entry name" value="AAA+_ATPase"/>
</dbReference>
<dbReference type="SMART" id="SM00589">
    <property type="entry name" value="PRY"/>
    <property type="match status" value="1"/>
</dbReference>
<keyword evidence="4 9" id="KW-0067">ATP-binding</keyword>
<dbReference type="InterPro" id="IPR050611">
    <property type="entry name" value="ABCF"/>
</dbReference>
<reference evidence="9 10" key="1">
    <citation type="submission" date="2019-01" db="EMBL/GenBank/DDBJ databases">
        <title>Draft Genome and Complete Hox-Cluster Characterization of the Sterlet Sturgeon (Acipenser ruthenus).</title>
        <authorList>
            <person name="Wei Q."/>
        </authorList>
    </citation>
    <scope>NUCLEOTIDE SEQUENCE [LARGE SCALE GENOMIC DNA]</scope>
    <source>
        <strain evidence="9">WHYD16114868_AA</strain>
        <tissue evidence="9">Blood</tissue>
    </source>
</reference>
<gene>
    <name evidence="9" type="ORF">EOD39_10700</name>
</gene>
<dbReference type="Gene3D" id="2.60.120.920">
    <property type="match status" value="1"/>
</dbReference>
<dbReference type="CDD" id="cd03221">
    <property type="entry name" value="ABCF_EF-3"/>
    <property type="match status" value="1"/>
</dbReference>
<evidence type="ECO:0000313" key="9">
    <source>
        <dbReference type="EMBL" id="RXM99833.1"/>
    </source>
</evidence>
<dbReference type="PANTHER" id="PTHR19211:SF15">
    <property type="entry name" value="ATP-BINDING CASSETTE SUB-FAMILY F MEMBER 2"/>
    <property type="match status" value="1"/>
</dbReference>
<dbReference type="EMBL" id="SCEB01000288">
    <property type="protein sequence ID" value="RXM99833.1"/>
    <property type="molecule type" value="Genomic_DNA"/>
</dbReference>
<feature type="coiled-coil region" evidence="5">
    <location>
        <begin position="294"/>
        <end position="335"/>
    </location>
</feature>
<dbReference type="Pfam" id="PF00005">
    <property type="entry name" value="ABC_tran"/>
    <property type="match status" value="1"/>
</dbReference>
<dbReference type="Pfam" id="PF00622">
    <property type="entry name" value="SPRY"/>
    <property type="match status" value="1"/>
</dbReference>
<feature type="domain" description="B30.2/SPRY" evidence="7">
    <location>
        <begin position="445"/>
        <end position="641"/>
    </location>
</feature>
<feature type="domain" description="ABC transporter" evidence="8">
    <location>
        <begin position="59"/>
        <end position="275"/>
    </location>
</feature>
<dbReference type="Pfam" id="PF13765">
    <property type="entry name" value="PRY"/>
    <property type="match status" value="1"/>
</dbReference>
<dbReference type="PANTHER" id="PTHR19211">
    <property type="entry name" value="ATP-BINDING TRANSPORT PROTEIN-RELATED"/>
    <property type="match status" value="1"/>
</dbReference>
<organism evidence="9 10">
    <name type="scientific">Acipenser ruthenus</name>
    <name type="common">Sterlet sturgeon</name>
    <dbReference type="NCBI Taxonomy" id="7906"/>
    <lineage>
        <taxon>Eukaryota</taxon>
        <taxon>Metazoa</taxon>
        <taxon>Chordata</taxon>
        <taxon>Craniata</taxon>
        <taxon>Vertebrata</taxon>
        <taxon>Euteleostomi</taxon>
        <taxon>Actinopterygii</taxon>
        <taxon>Chondrostei</taxon>
        <taxon>Acipenseriformes</taxon>
        <taxon>Acipenseridae</taxon>
        <taxon>Acipenser</taxon>
    </lineage>
</organism>